<proteinExistence type="predicted"/>
<dbReference type="AlphaFoldDB" id="A0A8J6I1L9"/>
<keyword evidence="1" id="KW-0812">Transmembrane</keyword>
<dbReference type="Proteomes" id="UP000657177">
    <property type="component" value="Unassembled WGS sequence"/>
</dbReference>
<evidence type="ECO:0000313" key="2">
    <source>
        <dbReference type="EMBL" id="MBA2133781.1"/>
    </source>
</evidence>
<keyword evidence="1" id="KW-1133">Transmembrane helix</keyword>
<sequence>MEMQNLKALGFQEMTDNELQEYNGGGIKAAVYALGFVMNMSPLGALIVCGLAIAGGVTVGVLVNKSND</sequence>
<name>A0A8J6I1L9_9FIRM</name>
<keyword evidence="3" id="KW-1185">Reference proteome</keyword>
<organism evidence="2 3">
    <name type="scientific">Capillibacterium thermochitinicola</name>
    <dbReference type="NCBI Taxonomy" id="2699427"/>
    <lineage>
        <taxon>Bacteria</taxon>
        <taxon>Bacillati</taxon>
        <taxon>Bacillota</taxon>
        <taxon>Capillibacterium</taxon>
    </lineage>
</organism>
<comment type="caution">
    <text evidence="2">The sequence shown here is derived from an EMBL/GenBank/DDBJ whole genome shotgun (WGS) entry which is preliminary data.</text>
</comment>
<evidence type="ECO:0000313" key="3">
    <source>
        <dbReference type="Proteomes" id="UP000657177"/>
    </source>
</evidence>
<protein>
    <submittedName>
        <fullName evidence="2">Uncharacterized protein</fullName>
    </submittedName>
</protein>
<accession>A0A8J6I1L9</accession>
<keyword evidence="1" id="KW-0472">Membrane</keyword>
<reference evidence="2" key="1">
    <citation type="submission" date="2020-06" db="EMBL/GenBank/DDBJ databases">
        <title>Novel chitinolytic bacterium.</title>
        <authorList>
            <person name="Ungkulpasvich U."/>
            <person name="Kosugi A."/>
            <person name="Uke A."/>
        </authorList>
    </citation>
    <scope>NUCLEOTIDE SEQUENCE</scope>
    <source>
        <strain evidence="2">UUS1-1</strain>
    </source>
</reference>
<dbReference type="RefSeq" id="WP_181340251.1">
    <property type="nucleotide sequence ID" value="NZ_JAAKDE010000020.1"/>
</dbReference>
<evidence type="ECO:0000256" key="1">
    <source>
        <dbReference type="SAM" id="Phobius"/>
    </source>
</evidence>
<gene>
    <name evidence="2" type="ORF">G5B42_09580</name>
</gene>
<dbReference type="EMBL" id="JAAKDE010000020">
    <property type="protein sequence ID" value="MBA2133781.1"/>
    <property type="molecule type" value="Genomic_DNA"/>
</dbReference>
<feature type="transmembrane region" description="Helical" evidence="1">
    <location>
        <begin position="43"/>
        <end position="63"/>
    </location>
</feature>